<dbReference type="AlphaFoldDB" id="A0A917TMB5"/>
<feature type="transmembrane region" description="Helical" evidence="1">
    <location>
        <begin position="45"/>
        <end position="62"/>
    </location>
</feature>
<evidence type="ECO:0000256" key="1">
    <source>
        <dbReference type="SAM" id="Phobius"/>
    </source>
</evidence>
<reference evidence="2" key="1">
    <citation type="journal article" date="2014" name="Int. J. Syst. Evol. Microbiol.">
        <title>Complete genome sequence of Corynebacterium casei LMG S-19264T (=DSM 44701T), isolated from a smear-ripened cheese.</title>
        <authorList>
            <consortium name="US DOE Joint Genome Institute (JGI-PGF)"/>
            <person name="Walter F."/>
            <person name="Albersmeier A."/>
            <person name="Kalinowski J."/>
            <person name="Ruckert C."/>
        </authorList>
    </citation>
    <scope>NUCLEOTIDE SEQUENCE</scope>
    <source>
        <strain evidence="2">CGMCC 1.6333</strain>
    </source>
</reference>
<protein>
    <submittedName>
        <fullName evidence="2">Uncharacterized protein</fullName>
    </submittedName>
</protein>
<proteinExistence type="predicted"/>
<gene>
    <name evidence="2" type="ORF">GCM10011351_12600</name>
</gene>
<feature type="transmembrane region" description="Helical" evidence="1">
    <location>
        <begin position="15"/>
        <end position="33"/>
    </location>
</feature>
<organism evidence="2 3">
    <name type="scientific">Paraliobacillus quinghaiensis</name>
    <dbReference type="NCBI Taxonomy" id="470815"/>
    <lineage>
        <taxon>Bacteria</taxon>
        <taxon>Bacillati</taxon>
        <taxon>Bacillota</taxon>
        <taxon>Bacilli</taxon>
        <taxon>Bacillales</taxon>
        <taxon>Bacillaceae</taxon>
        <taxon>Paraliobacillus</taxon>
    </lineage>
</organism>
<keyword evidence="1" id="KW-0812">Transmembrane</keyword>
<evidence type="ECO:0000313" key="3">
    <source>
        <dbReference type="Proteomes" id="UP000618460"/>
    </source>
</evidence>
<accession>A0A917TMB5</accession>
<dbReference type="EMBL" id="BMLG01000004">
    <property type="protein sequence ID" value="GGM28172.1"/>
    <property type="molecule type" value="Genomic_DNA"/>
</dbReference>
<feature type="transmembrane region" description="Helical" evidence="1">
    <location>
        <begin position="74"/>
        <end position="95"/>
    </location>
</feature>
<sequence length="168" mass="19435">MESEIISFPDFIDGLMYFLLLFGIVMTAIGFILTSTFKTVFNMSLLKGVGYLLFFVFVVFFNSQHNATIFGVPWVFHLPQNISLSNIFVAILALFEGIDHAIKFINDESVLKQDEVKYTKQMVVERLIEMDMSDIAIELEGWKNKVGKDTGWASWFKSKYPEKYKMIR</sequence>
<keyword evidence="1" id="KW-1133">Transmembrane helix</keyword>
<name>A0A917TMB5_9BACI</name>
<keyword evidence="3" id="KW-1185">Reference proteome</keyword>
<dbReference type="RefSeq" id="WP_117153667.1">
    <property type="nucleotide sequence ID" value="NZ_BMLG01000004.1"/>
</dbReference>
<dbReference type="Proteomes" id="UP000618460">
    <property type="component" value="Unassembled WGS sequence"/>
</dbReference>
<comment type="caution">
    <text evidence="2">The sequence shown here is derived from an EMBL/GenBank/DDBJ whole genome shotgun (WGS) entry which is preliminary data.</text>
</comment>
<evidence type="ECO:0000313" key="2">
    <source>
        <dbReference type="EMBL" id="GGM28172.1"/>
    </source>
</evidence>
<keyword evidence="1" id="KW-0472">Membrane</keyword>
<reference evidence="2" key="2">
    <citation type="submission" date="2020-09" db="EMBL/GenBank/DDBJ databases">
        <authorList>
            <person name="Sun Q."/>
            <person name="Zhou Y."/>
        </authorList>
    </citation>
    <scope>NUCLEOTIDE SEQUENCE</scope>
    <source>
        <strain evidence="2">CGMCC 1.6333</strain>
    </source>
</reference>